<evidence type="ECO:0000256" key="1">
    <source>
        <dbReference type="ARBA" id="ARBA00000971"/>
    </source>
</evidence>
<dbReference type="InterPro" id="IPR027304">
    <property type="entry name" value="Trigger_fact/SurA_dom_sf"/>
</dbReference>
<dbReference type="InterPro" id="IPR000297">
    <property type="entry name" value="PPIase_PpiC"/>
</dbReference>
<reference evidence="7" key="1">
    <citation type="submission" date="2018-05" db="EMBL/GenBank/DDBJ databases">
        <authorList>
            <person name="Lanie J.A."/>
            <person name="Ng W.-L."/>
            <person name="Kazmierczak K.M."/>
            <person name="Andrzejewski T.M."/>
            <person name="Davidsen T.M."/>
            <person name="Wayne K.J."/>
            <person name="Tettelin H."/>
            <person name="Glass J.I."/>
            <person name="Rusch D."/>
            <person name="Podicherti R."/>
            <person name="Tsui H.-C.T."/>
            <person name="Winkler M.E."/>
        </authorList>
    </citation>
    <scope>NUCLEOTIDE SEQUENCE</scope>
</reference>
<proteinExistence type="predicted"/>
<dbReference type="SUPFAM" id="SSF109998">
    <property type="entry name" value="Triger factor/SurA peptide-binding domain-like"/>
    <property type="match status" value="1"/>
</dbReference>
<dbReference type="EC" id="5.2.1.8" evidence="2"/>
<dbReference type="EMBL" id="UINC01115098">
    <property type="protein sequence ID" value="SVC85873.1"/>
    <property type="molecule type" value="Genomic_DNA"/>
</dbReference>
<dbReference type="Gene3D" id="1.10.4030.10">
    <property type="entry name" value="Porin chaperone SurA, peptide-binding domain"/>
    <property type="match status" value="1"/>
</dbReference>
<dbReference type="PANTHER" id="PTHR47245:SF1">
    <property type="entry name" value="FOLDASE PROTEIN PRSA"/>
    <property type="match status" value="1"/>
</dbReference>
<dbReference type="PROSITE" id="PS50198">
    <property type="entry name" value="PPIC_PPIASE_2"/>
    <property type="match status" value="1"/>
</dbReference>
<accession>A0A382QK18</accession>
<feature type="non-terminal residue" evidence="7">
    <location>
        <position position="1"/>
    </location>
</feature>
<dbReference type="Gene3D" id="3.10.50.40">
    <property type="match status" value="1"/>
</dbReference>
<evidence type="ECO:0000259" key="6">
    <source>
        <dbReference type="PROSITE" id="PS50198"/>
    </source>
</evidence>
<organism evidence="7">
    <name type="scientific">marine metagenome</name>
    <dbReference type="NCBI Taxonomy" id="408172"/>
    <lineage>
        <taxon>unclassified sequences</taxon>
        <taxon>metagenomes</taxon>
        <taxon>ecological metagenomes</taxon>
    </lineage>
</organism>
<keyword evidence="4" id="KW-0697">Rotamase</keyword>
<evidence type="ECO:0000313" key="7">
    <source>
        <dbReference type="EMBL" id="SVC85873.1"/>
    </source>
</evidence>
<keyword evidence="5" id="KW-0413">Isomerase</keyword>
<feature type="domain" description="PpiC" evidence="6">
    <location>
        <begin position="157"/>
        <end position="260"/>
    </location>
</feature>
<evidence type="ECO:0000256" key="2">
    <source>
        <dbReference type="ARBA" id="ARBA00013194"/>
    </source>
</evidence>
<dbReference type="InterPro" id="IPR050245">
    <property type="entry name" value="PrsA_foldase"/>
</dbReference>
<gene>
    <name evidence="7" type="ORF">METZ01_LOCUS338727</name>
</gene>
<evidence type="ECO:0000256" key="3">
    <source>
        <dbReference type="ARBA" id="ARBA00022729"/>
    </source>
</evidence>
<evidence type="ECO:0000256" key="5">
    <source>
        <dbReference type="ARBA" id="ARBA00023235"/>
    </source>
</evidence>
<comment type="catalytic activity">
    <reaction evidence="1">
        <text>[protein]-peptidylproline (omega=180) = [protein]-peptidylproline (omega=0)</text>
        <dbReference type="Rhea" id="RHEA:16237"/>
        <dbReference type="Rhea" id="RHEA-COMP:10747"/>
        <dbReference type="Rhea" id="RHEA-COMP:10748"/>
        <dbReference type="ChEBI" id="CHEBI:83833"/>
        <dbReference type="ChEBI" id="CHEBI:83834"/>
        <dbReference type="EC" id="5.2.1.8"/>
    </reaction>
</comment>
<evidence type="ECO:0000256" key="4">
    <source>
        <dbReference type="ARBA" id="ARBA00023110"/>
    </source>
</evidence>
<dbReference type="GO" id="GO:0003755">
    <property type="term" value="F:peptidyl-prolyl cis-trans isomerase activity"/>
    <property type="evidence" value="ECO:0007669"/>
    <property type="project" value="UniProtKB-KW"/>
</dbReference>
<dbReference type="Pfam" id="PF13624">
    <property type="entry name" value="SurA_N_3"/>
    <property type="match status" value="1"/>
</dbReference>
<dbReference type="Pfam" id="PF13145">
    <property type="entry name" value="Rotamase_2"/>
    <property type="match status" value="1"/>
</dbReference>
<name>A0A382QK18_9ZZZZ</name>
<dbReference type="AlphaFoldDB" id="A0A382QK18"/>
<dbReference type="PANTHER" id="PTHR47245">
    <property type="entry name" value="PEPTIDYLPROLYL ISOMERASE"/>
    <property type="match status" value="1"/>
</dbReference>
<sequence>NARVIERILVKVNGEIITQTDLEDRQVAAIRARGAQPSTNAELFQLLNEVTPEVIGAAVDELLLVQRGKELGYQLSDDQFRDFLDNLKEENGFETDEEFTQTLSQQEGITLDDFRRLVERQMLASQVQQIEILNRVAITDVEAREYYESHIADFTEPATATLREIIIAVPETDGTNLMVDRQARSRATEVLQRLGNGEDFAEVAQTVSDSPSKDNGGLIGPFQLSEISDTIRELIATLEVGDTSDVRRTPQGYQILKLEALTEDLAQPFEDVRDEISNNVFNDRRLEEYSEYLENLREEAIIEWKSEDLQKEFEAFLATQPAVSPPI</sequence>
<dbReference type="SUPFAM" id="SSF54534">
    <property type="entry name" value="FKBP-like"/>
    <property type="match status" value="1"/>
</dbReference>
<dbReference type="InterPro" id="IPR046357">
    <property type="entry name" value="PPIase_dom_sf"/>
</dbReference>
<dbReference type="PROSITE" id="PS01096">
    <property type="entry name" value="PPIC_PPIASE_1"/>
    <property type="match status" value="1"/>
</dbReference>
<dbReference type="InterPro" id="IPR023058">
    <property type="entry name" value="PPIase_PpiC_CS"/>
</dbReference>
<keyword evidence="3" id="KW-0732">Signal</keyword>
<protein>
    <recommendedName>
        <fullName evidence="2">peptidylprolyl isomerase</fullName>
        <ecNumber evidence="2">5.2.1.8</ecNumber>
    </recommendedName>
</protein>